<gene>
    <name evidence="5" type="ORF">A5CPEGH6_23230</name>
</gene>
<evidence type="ECO:0000313" key="6">
    <source>
        <dbReference type="Proteomes" id="UP000319374"/>
    </source>
</evidence>
<accession>A0A4Y1X3V9</accession>
<dbReference type="KEGG" id="ada:A5CPEGH6_23230"/>
<reference evidence="6" key="1">
    <citation type="submission" date="2019-06" db="EMBL/GenBank/DDBJ databases">
        <title>Alistipes onderdonkii subsp. vulgaris subsp. nov., Alistipes dispar sp. nov. and Alistipes communis sp. nov., isolated from human faeces, and creation of Alistipes onderdonkii subsp. onderdonkii subsp. nov.</title>
        <authorList>
            <person name="Sakamoto M."/>
            <person name="Ikeyama N."/>
            <person name="Ogata Y."/>
            <person name="Suda W."/>
            <person name="Iino T."/>
            <person name="Hattori M."/>
            <person name="Ohkuma M."/>
        </authorList>
    </citation>
    <scope>NUCLEOTIDE SEQUENCE [LARGE SCALE GENOMIC DNA]</scope>
    <source>
        <strain evidence="6">5CPEGH6</strain>
    </source>
</reference>
<sequence length="69" mass="8209">MPEDRQAENYRKARRAFLVGYDRSVPRLRQADRCIGCNQCVPHCPQNIRIPQEMQRIDRFVEHLKQGTL</sequence>
<protein>
    <recommendedName>
        <fullName evidence="4">4Fe-4S ferredoxin-type domain-containing protein</fullName>
    </recommendedName>
</protein>
<dbReference type="GO" id="GO:0046872">
    <property type="term" value="F:metal ion binding"/>
    <property type="evidence" value="ECO:0007669"/>
    <property type="project" value="UniProtKB-KW"/>
</dbReference>
<dbReference type="EMBL" id="AP019736">
    <property type="protein sequence ID" value="BBL07685.1"/>
    <property type="molecule type" value="Genomic_DNA"/>
</dbReference>
<dbReference type="PROSITE" id="PS00198">
    <property type="entry name" value="4FE4S_FER_1"/>
    <property type="match status" value="1"/>
</dbReference>
<evidence type="ECO:0000256" key="3">
    <source>
        <dbReference type="ARBA" id="ARBA00023014"/>
    </source>
</evidence>
<evidence type="ECO:0000256" key="2">
    <source>
        <dbReference type="ARBA" id="ARBA00023004"/>
    </source>
</evidence>
<evidence type="ECO:0000313" key="5">
    <source>
        <dbReference type="EMBL" id="BBL07685.1"/>
    </source>
</evidence>
<organism evidence="5 6">
    <name type="scientific">Alistipes dispar</name>
    <dbReference type="NCBI Taxonomy" id="2585119"/>
    <lineage>
        <taxon>Bacteria</taxon>
        <taxon>Pseudomonadati</taxon>
        <taxon>Bacteroidota</taxon>
        <taxon>Bacteroidia</taxon>
        <taxon>Bacteroidales</taxon>
        <taxon>Rikenellaceae</taxon>
        <taxon>Alistipes</taxon>
    </lineage>
</organism>
<dbReference type="AlphaFoldDB" id="A0A4Y1X3V9"/>
<dbReference type="Proteomes" id="UP000319374">
    <property type="component" value="Chromosome"/>
</dbReference>
<dbReference type="SUPFAM" id="SSF46548">
    <property type="entry name" value="alpha-helical ferredoxin"/>
    <property type="match status" value="1"/>
</dbReference>
<keyword evidence="1" id="KW-0479">Metal-binding</keyword>
<evidence type="ECO:0000256" key="1">
    <source>
        <dbReference type="ARBA" id="ARBA00022723"/>
    </source>
</evidence>
<dbReference type="PROSITE" id="PS51379">
    <property type="entry name" value="4FE4S_FER_2"/>
    <property type="match status" value="1"/>
</dbReference>
<dbReference type="InterPro" id="IPR017896">
    <property type="entry name" value="4Fe4S_Fe-S-bd"/>
</dbReference>
<keyword evidence="6" id="KW-1185">Reference proteome</keyword>
<proteinExistence type="predicted"/>
<dbReference type="Pfam" id="PF00037">
    <property type="entry name" value="Fer4"/>
    <property type="match status" value="1"/>
</dbReference>
<feature type="domain" description="4Fe-4S ferredoxin-type" evidence="4">
    <location>
        <begin position="24"/>
        <end position="53"/>
    </location>
</feature>
<name>A0A4Y1X3V9_9BACT</name>
<dbReference type="InterPro" id="IPR017900">
    <property type="entry name" value="4Fe4S_Fe_S_CS"/>
</dbReference>
<keyword evidence="2" id="KW-0408">Iron</keyword>
<evidence type="ECO:0000259" key="4">
    <source>
        <dbReference type="PROSITE" id="PS51379"/>
    </source>
</evidence>
<dbReference type="Gene3D" id="3.30.70.20">
    <property type="match status" value="1"/>
</dbReference>
<keyword evidence="3" id="KW-0411">Iron-sulfur</keyword>
<dbReference type="GO" id="GO:0051536">
    <property type="term" value="F:iron-sulfur cluster binding"/>
    <property type="evidence" value="ECO:0007669"/>
    <property type="project" value="UniProtKB-KW"/>
</dbReference>